<dbReference type="InterPro" id="IPR032710">
    <property type="entry name" value="NTF2-like_dom_sf"/>
</dbReference>
<gene>
    <name evidence="3" type="ORF">Micbo1qcDRAFT_191810</name>
</gene>
<evidence type="ECO:0000256" key="1">
    <source>
        <dbReference type="ARBA" id="ARBA00023002"/>
    </source>
</evidence>
<dbReference type="GO" id="GO:0004497">
    <property type="term" value="F:monooxygenase activity"/>
    <property type="evidence" value="ECO:0007669"/>
    <property type="project" value="TreeGrafter"/>
</dbReference>
<feature type="region of interest" description="Disordered" evidence="2">
    <location>
        <begin position="1"/>
        <end position="30"/>
    </location>
</feature>
<name>A0A136JJI8_9PEZI</name>
<dbReference type="AlphaFoldDB" id="A0A136JJI8"/>
<accession>A0A136JJI8</accession>
<reference evidence="4" key="1">
    <citation type="submission" date="2016-02" db="EMBL/GenBank/DDBJ databases">
        <title>Draft genome sequence of Microdochium bolleyi, a fungal endophyte of beachgrass.</title>
        <authorList>
            <consortium name="DOE Joint Genome Institute"/>
            <person name="David A.S."/>
            <person name="May G."/>
            <person name="Haridas S."/>
            <person name="Lim J."/>
            <person name="Wang M."/>
            <person name="Labutti K."/>
            <person name="Lipzen A."/>
            <person name="Barry K."/>
            <person name="Grigoriev I.V."/>
        </authorList>
    </citation>
    <scope>NUCLEOTIDE SEQUENCE [LARGE SCALE GENOMIC DNA]</scope>
    <source>
        <strain evidence="4">J235TASD1</strain>
    </source>
</reference>
<protein>
    <recommendedName>
        <fullName evidence="5">Flavin-containing monooxygenase</fullName>
    </recommendedName>
</protein>
<sequence length="631" mass="69947">MGDNSSGLAASLPTDERREAGSANLKLAKYPDPTDISGDDAAKEASAVIDRLNKALAAKDYAAVSRLFHADESYWRDHLALSWEFRTLHGPARIAELLNKECRLIEVKVDDSTANRKPQEIPIDALGTVKGFGFYTTFTTTLGEGRGFVRLAKVGGEWKIYTFFTTLRKLKDVDEPRAAKMPVGHGHGPNKPEKNWQELREQEKNYEAGKEPAVLIVGAGQGGLALAARLKMQNVDTLVIDRQKRVGDNWRNRYRRLVLHDPVWLDHLPYVNFPDHWPIYTPKDKLADFFEAYVGLLELNVWLQTELVSSSWDEAKGQWTVTVERQGDGGKKEARTFHPRHLVQATGHSGKKNFPTVKGMDDFKGRLCHSSDFAGATPNSKGKKAIVVGSCNSGHDIAQDFYDNGYDVTMVQRSTTCIVSTKNISDIFLYPLYSEIGPPVEDADLMLMGIPFPLHKAINVEANKLSIEADREILEGLMKAGFKVDKGPDGAGLFYKYFQRGGGYYIDVGTSQVIADGGIKIKNGSEPSEITADGIKFADGDFLAADEVVFATGYQNMRTQARLMFGDGVADKVGDVWGLTEEGEFRTMWQRSGHPGFWFMGGNLLLCRYNSALLALQIKALEEGIATYDKV</sequence>
<proteinExistence type="predicted"/>
<dbReference type="InterPro" id="IPR036188">
    <property type="entry name" value="FAD/NAD-bd_sf"/>
</dbReference>
<dbReference type="InParanoid" id="A0A136JJI8"/>
<dbReference type="Proteomes" id="UP000070501">
    <property type="component" value="Unassembled WGS sequence"/>
</dbReference>
<dbReference type="GO" id="GO:0050660">
    <property type="term" value="F:flavin adenine dinucleotide binding"/>
    <property type="evidence" value="ECO:0007669"/>
    <property type="project" value="TreeGrafter"/>
</dbReference>
<keyword evidence="4" id="KW-1185">Reference proteome</keyword>
<keyword evidence="1" id="KW-0560">Oxidoreductase</keyword>
<dbReference type="Gene3D" id="3.50.50.60">
    <property type="entry name" value="FAD/NAD(P)-binding domain"/>
    <property type="match status" value="1"/>
</dbReference>
<dbReference type="PANTHER" id="PTHR43539:SF68">
    <property type="entry name" value="FLAVIN-BINDING MONOOXYGENASE-LIKE PROTEIN (AFU_ORTHOLOGUE AFUA_4G09220)"/>
    <property type="match status" value="1"/>
</dbReference>
<organism evidence="3 4">
    <name type="scientific">Microdochium bolleyi</name>
    <dbReference type="NCBI Taxonomy" id="196109"/>
    <lineage>
        <taxon>Eukaryota</taxon>
        <taxon>Fungi</taxon>
        <taxon>Dikarya</taxon>
        <taxon>Ascomycota</taxon>
        <taxon>Pezizomycotina</taxon>
        <taxon>Sordariomycetes</taxon>
        <taxon>Xylariomycetidae</taxon>
        <taxon>Xylariales</taxon>
        <taxon>Microdochiaceae</taxon>
        <taxon>Microdochium</taxon>
    </lineage>
</organism>
<dbReference type="Pfam" id="PF13738">
    <property type="entry name" value="Pyr_redox_3"/>
    <property type="match status" value="1"/>
</dbReference>
<dbReference type="PANTHER" id="PTHR43539">
    <property type="entry name" value="FLAVIN-BINDING MONOOXYGENASE-LIKE PROTEIN (AFU_ORTHOLOGUE AFUA_4G09220)"/>
    <property type="match status" value="1"/>
</dbReference>
<evidence type="ECO:0000256" key="2">
    <source>
        <dbReference type="SAM" id="MobiDB-lite"/>
    </source>
</evidence>
<dbReference type="SUPFAM" id="SSF51905">
    <property type="entry name" value="FAD/NAD(P)-binding domain"/>
    <property type="match status" value="1"/>
</dbReference>
<evidence type="ECO:0000313" key="4">
    <source>
        <dbReference type="Proteomes" id="UP000070501"/>
    </source>
</evidence>
<dbReference type="OrthoDB" id="74360at2759"/>
<evidence type="ECO:0000313" key="3">
    <source>
        <dbReference type="EMBL" id="KXJ97287.1"/>
    </source>
</evidence>
<dbReference type="EMBL" id="KQ964245">
    <property type="protein sequence ID" value="KXJ97287.1"/>
    <property type="molecule type" value="Genomic_DNA"/>
</dbReference>
<evidence type="ECO:0008006" key="5">
    <source>
        <dbReference type="Google" id="ProtNLM"/>
    </source>
</evidence>
<dbReference type="SUPFAM" id="SSF54427">
    <property type="entry name" value="NTF2-like"/>
    <property type="match status" value="1"/>
</dbReference>
<dbReference type="InterPro" id="IPR050982">
    <property type="entry name" value="Auxin_biosynth/cation_transpt"/>
</dbReference>